<dbReference type="AlphaFoldDB" id="A0A2K5KN68"/>
<evidence type="ECO:0000313" key="2">
    <source>
        <dbReference type="Ensembl" id="ENSCATP00000002125.1"/>
    </source>
</evidence>
<evidence type="ECO:0000313" key="3">
    <source>
        <dbReference type="Proteomes" id="UP000233060"/>
    </source>
</evidence>
<dbReference type="Proteomes" id="UP000233060">
    <property type="component" value="Unassembled WGS sequence"/>
</dbReference>
<keyword evidence="3" id="KW-1185">Reference proteome</keyword>
<reference evidence="2" key="2">
    <citation type="submission" date="2025-09" db="UniProtKB">
        <authorList>
            <consortium name="Ensembl"/>
        </authorList>
    </citation>
    <scope>IDENTIFICATION</scope>
</reference>
<feature type="region of interest" description="Disordered" evidence="1">
    <location>
        <begin position="1"/>
        <end position="31"/>
    </location>
</feature>
<name>A0A2K5KN68_CERAT</name>
<accession>A0A2K5KN68</accession>
<dbReference type="Ensembl" id="ENSCATT00000010553.1">
    <property type="protein sequence ID" value="ENSCATP00000002125.1"/>
    <property type="gene ID" value="ENSCATG00000009550.1"/>
</dbReference>
<proteinExistence type="predicted"/>
<reference evidence="2" key="1">
    <citation type="submission" date="2025-08" db="UniProtKB">
        <authorList>
            <consortium name="Ensembl"/>
        </authorList>
    </citation>
    <scope>IDENTIFICATION</scope>
</reference>
<dbReference type="OMA" id="VPPWAAT"/>
<feature type="region of interest" description="Disordered" evidence="1">
    <location>
        <begin position="84"/>
        <end position="113"/>
    </location>
</feature>
<dbReference type="GeneTree" id="ENSGT00910000147378"/>
<feature type="region of interest" description="Disordered" evidence="1">
    <location>
        <begin position="59"/>
        <end position="78"/>
    </location>
</feature>
<protein>
    <submittedName>
        <fullName evidence="2">Uncharacterized protein</fullName>
    </submittedName>
</protein>
<sequence>MACRSLSLRSHRHTLSDRSGPGRNWVPTNRSAAQSLSEEVKAWQDETSVGLKAFLKPADSCSAKPTRPHVPPWAATSAHTTSLSSRLLSIPRTARSGRCRERSSAGEVGSASQKTRIVPVIRLVG</sequence>
<organism evidence="2 3">
    <name type="scientific">Cercocebus atys</name>
    <name type="common">Sooty mangabey</name>
    <name type="synonym">Cercocebus torquatus atys</name>
    <dbReference type="NCBI Taxonomy" id="9531"/>
    <lineage>
        <taxon>Eukaryota</taxon>
        <taxon>Metazoa</taxon>
        <taxon>Chordata</taxon>
        <taxon>Craniata</taxon>
        <taxon>Vertebrata</taxon>
        <taxon>Euteleostomi</taxon>
        <taxon>Mammalia</taxon>
        <taxon>Eutheria</taxon>
        <taxon>Euarchontoglires</taxon>
        <taxon>Primates</taxon>
        <taxon>Haplorrhini</taxon>
        <taxon>Catarrhini</taxon>
        <taxon>Cercopithecidae</taxon>
        <taxon>Cercopithecinae</taxon>
        <taxon>Cercocebus</taxon>
    </lineage>
</organism>
<evidence type="ECO:0000256" key="1">
    <source>
        <dbReference type="SAM" id="MobiDB-lite"/>
    </source>
</evidence>